<dbReference type="AlphaFoldDB" id="A0A2G5C2R3"/>
<accession>A0A2G5C2R3</accession>
<sequence>MTWCVILQLLVAFFFVMLLLSYVSMRQYDVIQTQRHRSLFPLSSVNNIHTQGVSTHYQQETSMRKSSAPKSNFWELFTNCVTSDIQTVCRCLPIIAIVWQVNVLDLDLLTWQTSATHKVYTNLR</sequence>
<reference evidence="2 3" key="1">
    <citation type="submission" date="2017-09" db="EMBL/GenBank/DDBJ databases">
        <title>WGS assembly of Aquilegia coerulea Goldsmith.</title>
        <authorList>
            <person name="Hodges S."/>
            <person name="Kramer E."/>
            <person name="Nordborg M."/>
            <person name="Tomkins J."/>
            <person name="Borevitz J."/>
            <person name="Derieg N."/>
            <person name="Yan J."/>
            <person name="Mihaltcheva S."/>
            <person name="Hayes R.D."/>
            <person name="Rokhsar D."/>
        </authorList>
    </citation>
    <scope>NUCLEOTIDE SEQUENCE [LARGE SCALE GENOMIC DNA]</scope>
    <source>
        <strain evidence="3">cv. Goldsmith</strain>
    </source>
</reference>
<keyword evidence="1" id="KW-0812">Transmembrane</keyword>
<keyword evidence="3" id="KW-1185">Reference proteome</keyword>
<proteinExistence type="predicted"/>
<dbReference type="Proteomes" id="UP000230069">
    <property type="component" value="Unassembled WGS sequence"/>
</dbReference>
<feature type="transmembrane region" description="Helical" evidence="1">
    <location>
        <begin position="6"/>
        <end position="25"/>
    </location>
</feature>
<protein>
    <submittedName>
        <fullName evidence="2">Uncharacterized protein</fullName>
    </submittedName>
</protein>
<keyword evidence="1" id="KW-0472">Membrane</keyword>
<evidence type="ECO:0000313" key="3">
    <source>
        <dbReference type="Proteomes" id="UP000230069"/>
    </source>
</evidence>
<organism evidence="2 3">
    <name type="scientific">Aquilegia coerulea</name>
    <name type="common">Rocky mountain columbine</name>
    <dbReference type="NCBI Taxonomy" id="218851"/>
    <lineage>
        <taxon>Eukaryota</taxon>
        <taxon>Viridiplantae</taxon>
        <taxon>Streptophyta</taxon>
        <taxon>Embryophyta</taxon>
        <taxon>Tracheophyta</taxon>
        <taxon>Spermatophyta</taxon>
        <taxon>Magnoliopsida</taxon>
        <taxon>Ranunculales</taxon>
        <taxon>Ranunculaceae</taxon>
        <taxon>Thalictroideae</taxon>
        <taxon>Aquilegia</taxon>
    </lineage>
</organism>
<name>A0A2G5C2R3_AQUCA</name>
<dbReference type="InParanoid" id="A0A2G5C2R3"/>
<evidence type="ECO:0000256" key="1">
    <source>
        <dbReference type="SAM" id="Phobius"/>
    </source>
</evidence>
<dbReference type="EMBL" id="KZ305126">
    <property type="protein sequence ID" value="PIA25578.1"/>
    <property type="molecule type" value="Genomic_DNA"/>
</dbReference>
<keyword evidence="1" id="KW-1133">Transmembrane helix</keyword>
<gene>
    <name evidence="2" type="ORF">AQUCO_11000002v1</name>
</gene>
<evidence type="ECO:0000313" key="2">
    <source>
        <dbReference type="EMBL" id="PIA25578.1"/>
    </source>
</evidence>